<dbReference type="Proteomes" id="UP000252139">
    <property type="component" value="Unassembled WGS sequence"/>
</dbReference>
<keyword evidence="3" id="KW-1185">Reference proteome</keyword>
<comment type="caution">
    <text evidence="2">The sequence shown here is derived from an EMBL/GenBank/DDBJ whole genome shotgun (WGS) entry which is preliminary data.</text>
</comment>
<organism evidence="2 3">
    <name type="scientific">Rhizopus azygosporus</name>
    <name type="common">Rhizopus microsporus var. azygosporus</name>
    <dbReference type="NCBI Taxonomy" id="86630"/>
    <lineage>
        <taxon>Eukaryota</taxon>
        <taxon>Fungi</taxon>
        <taxon>Fungi incertae sedis</taxon>
        <taxon>Mucoromycota</taxon>
        <taxon>Mucoromycotina</taxon>
        <taxon>Mucoromycetes</taxon>
        <taxon>Mucorales</taxon>
        <taxon>Mucorineae</taxon>
        <taxon>Rhizopodaceae</taxon>
        <taxon>Rhizopus</taxon>
    </lineage>
</organism>
<feature type="region of interest" description="Disordered" evidence="1">
    <location>
        <begin position="1"/>
        <end position="20"/>
    </location>
</feature>
<protein>
    <submittedName>
        <fullName evidence="2">Uncharacterized protein</fullName>
    </submittedName>
</protein>
<gene>
    <name evidence="2" type="ORF">CU097_010119</name>
</gene>
<reference evidence="2 3" key="1">
    <citation type="journal article" date="2018" name="G3 (Bethesda)">
        <title>Phylogenetic and Phylogenomic Definition of Rhizopus Species.</title>
        <authorList>
            <person name="Gryganskyi A.P."/>
            <person name="Golan J."/>
            <person name="Dolatabadi S."/>
            <person name="Mondo S."/>
            <person name="Robb S."/>
            <person name="Idnurm A."/>
            <person name="Muszewska A."/>
            <person name="Steczkiewicz K."/>
            <person name="Masonjones S."/>
            <person name="Liao H.L."/>
            <person name="Gajdeczka M.T."/>
            <person name="Anike F."/>
            <person name="Vuek A."/>
            <person name="Anishchenko I.M."/>
            <person name="Voigt K."/>
            <person name="de Hoog G.S."/>
            <person name="Smith M.E."/>
            <person name="Heitman J."/>
            <person name="Vilgalys R."/>
            <person name="Stajich J.E."/>
        </authorList>
    </citation>
    <scope>NUCLEOTIDE SEQUENCE [LARGE SCALE GENOMIC DNA]</scope>
    <source>
        <strain evidence="2 3">CBS 357.93</strain>
    </source>
</reference>
<feature type="non-terminal residue" evidence="2">
    <location>
        <position position="69"/>
    </location>
</feature>
<sequence>MHNSLVGNVPIHDSDTDTSVSTTKDIYDEVLDSSAQLSSDMVGHLGIIDVSSSMLRNELDEEELNEITQ</sequence>
<evidence type="ECO:0000313" key="3">
    <source>
        <dbReference type="Proteomes" id="UP000252139"/>
    </source>
</evidence>
<dbReference type="AlphaFoldDB" id="A0A367J922"/>
<evidence type="ECO:0000313" key="2">
    <source>
        <dbReference type="EMBL" id="RCH86395.1"/>
    </source>
</evidence>
<accession>A0A367J922</accession>
<name>A0A367J922_RHIAZ</name>
<proteinExistence type="predicted"/>
<evidence type="ECO:0000256" key="1">
    <source>
        <dbReference type="SAM" id="MobiDB-lite"/>
    </source>
</evidence>
<dbReference type="EMBL" id="PJQL01001877">
    <property type="protein sequence ID" value="RCH86395.1"/>
    <property type="molecule type" value="Genomic_DNA"/>
</dbReference>